<reference evidence="2 3" key="1">
    <citation type="journal article" date="2012" name="J. Bacteriol.">
        <title>Draft Genome Sequence of Mesorhizobium alhagi CCNWXJ12-2T, a Novel Salt-Resistant Species Isolated from the Desert of Northwestern China.</title>
        <authorList>
            <person name="Zhou M."/>
            <person name="Chen W."/>
            <person name="Chen H."/>
            <person name="Wei G."/>
        </authorList>
    </citation>
    <scope>NUCLEOTIDE SEQUENCE [LARGE SCALE GENOMIC DNA]</scope>
    <source>
        <strain evidence="2 3">CCNWXJ12-2</strain>
    </source>
</reference>
<gene>
    <name evidence="2" type="ORF">MAXJ12_13226</name>
</gene>
<dbReference type="OrthoDB" id="9862979at2"/>
<proteinExistence type="predicted"/>
<dbReference type="RefSeq" id="WP_008836272.1">
    <property type="nucleotide sequence ID" value="NZ_AHAM01000100.1"/>
</dbReference>
<evidence type="ECO:0000313" key="2">
    <source>
        <dbReference type="EMBL" id="EHK56782.1"/>
    </source>
</evidence>
<dbReference type="EMBL" id="AHAM01000100">
    <property type="protein sequence ID" value="EHK56782.1"/>
    <property type="molecule type" value="Genomic_DNA"/>
</dbReference>
<organism evidence="2 3">
    <name type="scientific">Mesorhizobium alhagi CCNWXJ12-2</name>
    <dbReference type="NCBI Taxonomy" id="1107882"/>
    <lineage>
        <taxon>Bacteria</taxon>
        <taxon>Pseudomonadati</taxon>
        <taxon>Pseudomonadota</taxon>
        <taxon>Alphaproteobacteria</taxon>
        <taxon>Hyphomicrobiales</taxon>
        <taxon>Phyllobacteriaceae</taxon>
        <taxon>Allomesorhizobium</taxon>
    </lineage>
</organism>
<evidence type="ECO:0000313" key="3">
    <source>
        <dbReference type="Proteomes" id="UP000003250"/>
    </source>
</evidence>
<name>H0HR62_9HYPH</name>
<accession>H0HR62</accession>
<dbReference type="AlphaFoldDB" id="H0HR62"/>
<keyword evidence="1" id="KW-0812">Transmembrane</keyword>
<sequence length="222" mass="25157">MAKPWGNVFGAAAVVLLGILVFLVLKGWDGQTITLIAAALCLLGSRFADVITLKLSPTGIHAEMQRALDDAKATVSQLHILAEEQARLILQIVQGGGRWGGQSRAQNEALKRRMFDGLRRIGIEEDRLDRISEAEYPFIHFDYASDVTRGLAPSDEHQKKKWKEFFNADRRKGIGYEPSPSELEDFLNQIGLVTEDVKERLEDYRHYDAEKSHRRPDVWLSR</sequence>
<keyword evidence="3" id="KW-1185">Reference proteome</keyword>
<evidence type="ECO:0000256" key="1">
    <source>
        <dbReference type="SAM" id="Phobius"/>
    </source>
</evidence>
<keyword evidence="1" id="KW-0472">Membrane</keyword>
<feature type="transmembrane region" description="Helical" evidence="1">
    <location>
        <begin position="6"/>
        <end position="25"/>
    </location>
</feature>
<dbReference type="Proteomes" id="UP000003250">
    <property type="component" value="Unassembled WGS sequence"/>
</dbReference>
<keyword evidence="1" id="KW-1133">Transmembrane helix</keyword>
<protein>
    <submittedName>
        <fullName evidence="2">Uncharacterized protein</fullName>
    </submittedName>
</protein>